<evidence type="ECO:0000313" key="8">
    <source>
        <dbReference type="EMBL" id="SDF34503.1"/>
    </source>
</evidence>
<accession>A0A1G7KB97</accession>
<dbReference type="Pfam" id="PF00294">
    <property type="entry name" value="PfkB"/>
    <property type="match status" value="1"/>
</dbReference>
<dbReference type="PROSITE" id="PS00583">
    <property type="entry name" value="PFKB_KINASES_1"/>
    <property type="match status" value="1"/>
</dbReference>
<dbReference type="RefSeq" id="WP_074643449.1">
    <property type="nucleotide sequence ID" value="NZ_FNBL01000003.1"/>
</dbReference>
<dbReference type="InterPro" id="IPR011611">
    <property type="entry name" value="PfkB_dom"/>
</dbReference>
<evidence type="ECO:0000256" key="5">
    <source>
        <dbReference type="ARBA" id="ARBA00022840"/>
    </source>
</evidence>
<organism evidence="8 9">
    <name type="scientific">Celeribacter baekdonensis</name>
    <dbReference type="NCBI Taxonomy" id="875171"/>
    <lineage>
        <taxon>Bacteria</taxon>
        <taxon>Pseudomonadati</taxon>
        <taxon>Pseudomonadota</taxon>
        <taxon>Alphaproteobacteria</taxon>
        <taxon>Rhodobacterales</taxon>
        <taxon>Roseobacteraceae</taxon>
        <taxon>Celeribacter</taxon>
    </lineage>
</organism>
<evidence type="ECO:0000256" key="6">
    <source>
        <dbReference type="PIRNR" id="PIRNR000535"/>
    </source>
</evidence>
<evidence type="ECO:0000256" key="1">
    <source>
        <dbReference type="ARBA" id="ARBA00010688"/>
    </source>
</evidence>
<dbReference type="EMBL" id="FNBL01000003">
    <property type="protein sequence ID" value="SDF34503.1"/>
    <property type="molecule type" value="Genomic_DNA"/>
</dbReference>
<dbReference type="NCBIfam" id="TIGR03168">
    <property type="entry name" value="1-PFK"/>
    <property type="match status" value="1"/>
</dbReference>
<evidence type="ECO:0000256" key="3">
    <source>
        <dbReference type="ARBA" id="ARBA00022741"/>
    </source>
</evidence>
<dbReference type="PANTHER" id="PTHR46566:SF2">
    <property type="entry name" value="ATP-DEPENDENT 6-PHOSPHOFRUCTOKINASE ISOZYME 2"/>
    <property type="match status" value="1"/>
</dbReference>
<dbReference type="GO" id="GO:0003872">
    <property type="term" value="F:6-phosphofructokinase activity"/>
    <property type="evidence" value="ECO:0007669"/>
    <property type="project" value="TreeGrafter"/>
</dbReference>
<dbReference type="GO" id="GO:0005829">
    <property type="term" value="C:cytosol"/>
    <property type="evidence" value="ECO:0007669"/>
    <property type="project" value="TreeGrafter"/>
</dbReference>
<dbReference type="CDD" id="cd01164">
    <property type="entry name" value="FruK_PfkB_like"/>
    <property type="match status" value="1"/>
</dbReference>
<keyword evidence="5" id="KW-0067">ATP-binding</keyword>
<dbReference type="PANTHER" id="PTHR46566">
    <property type="entry name" value="1-PHOSPHOFRUCTOKINASE-RELATED"/>
    <property type="match status" value="1"/>
</dbReference>
<feature type="domain" description="Carbohydrate kinase PfkB" evidence="7">
    <location>
        <begin position="23"/>
        <end position="301"/>
    </location>
</feature>
<dbReference type="PIRSF" id="PIRSF000535">
    <property type="entry name" value="1PFK/6PFK/LacC"/>
    <property type="match status" value="1"/>
</dbReference>
<protein>
    <recommendedName>
        <fullName evidence="6">Phosphofructokinase</fullName>
    </recommendedName>
</protein>
<evidence type="ECO:0000313" key="9">
    <source>
        <dbReference type="Proteomes" id="UP000182284"/>
    </source>
</evidence>
<gene>
    <name evidence="8" type="ORF">SAMN04488117_103398</name>
</gene>
<evidence type="ECO:0000256" key="4">
    <source>
        <dbReference type="ARBA" id="ARBA00022777"/>
    </source>
</evidence>
<dbReference type="Proteomes" id="UP000182284">
    <property type="component" value="Unassembled WGS sequence"/>
</dbReference>
<dbReference type="OrthoDB" id="9801219at2"/>
<dbReference type="InterPro" id="IPR029056">
    <property type="entry name" value="Ribokinase-like"/>
</dbReference>
<dbReference type="InterPro" id="IPR002173">
    <property type="entry name" value="Carboh/pur_kinase_PfkB_CS"/>
</dbReference>
<keyword evidence="2 6" id="KW-0808">Transferase</keyword>
<dbReference type="Gene3D" id="3.40.1190.20">
    <property type="match status" value="1"/>
</dbReference>
<proteinExistence type="inferred from homology"/>
<sequence length="317" mass="32630">MAQILTITLNPTVDLSTSAASVTPGPKLRCSTPEADPGGGGINVSRAIRFLGGESTAFTAVGGDTGALLLRLLAEEGVRFTAFSVSGGATRQSMAITDQSTGEQYRFVMPGPYWNHDMVDESLNAIASAATVGGIVVLSGSQPPGVPIDYTARLSRRLSAHGIQLFVDTSGAPLHELVKHPANPYVLRMDDVEAEDLAGRALPTRADTADFAQTLVERGVAENVIVARGSDGSTLANATGRWHASRAIDPADVVSAVGAGDSFVGAFSMALTRGDTFQEALCFGTAAASAAVLTAGTQLCSAQDVARLLPGCVLVEV</sequence>
<name>A0A1G7KB97_9RHOB</name>
<comment type="similarity">
    <text evidence="1 6">Belongs to the carbohydrate kinase PfkB family.</text>
</comment>
<dbReference type="GO" id="GO:0005524">
    <property type="term" value="F:ATP binding"/>
    <property type="evidence" value="ECO:0007669"/>
    <property type="project" value="UniProtKB-KW"/>
</dbReference>
<evidence type="ECO:0000259" key="7">
    <source>
        <dbReference type="Pfam" id="PF00294"/>
    </source>
</evidence>
<reference evidence="8 9" key="1">
    <citation type="submission" date="2016-10" db="EMBL/GenBank/DDBJ databases">
        <authorList>
            <person name="de Groot N.N."/>
        </authorList>
    </citation>
    <scope>NUCLEOTIDE SEQUENCE [LARGE SCALE GENOMIC DNA]</scope>
    <source>
        <strain evidence="8 9">DSM 27375</strain>
    </source>
</reference>
<keyword evidence="4 8" id="KW-0418">Kinase</keyword>
<evidence type="ECO:0000256" key="2">
    <source>
        <dbReference type="ARBA" id="ARBA00022679"/>
    </source>
</evidence>
<keyword evidence="3" id="KW-0547">Nucleotide-binding</keyword>
<dbReference type="AlphaFoldDB" id="A0A1G7KB97"/>
<dbReference type="SUPFAM" id="SSF53613">
    <property type="entry name" value="Ribokinase-like"/>
    <property type="match status" value="1"/>
</dbReference>
<dbReference type="InterPro" id="IPR017583">
    <property type="entry name" value="Tagatose/fructose_Pkinase"/>
</dbReference>